<dbReference type="InterPro" id="IPR008984">
    <property type="entry name" value="SMAD_FHA_dom_sf"/>
</dbReference>
<comment type="cofactor">
    <cofactor evidence="1">
        <name>FAD</name>
        <dbReference type="ChEBI" id="CHEBI:57692"/>
    </cofactor>
</comment>
<dbReference type="SUPFAM" id="SSF63380">
    <property type="entry name" value="Riboflavin synthase domain-like"/>
    <property type="match status" value="1"/>
</dbReference>
<dbReference type="InterPro" id="IPR001433">
    <property type="entry name" value="OxRdtase_FAD/NAD-bd"/>
</dbReference>
<gene>
    <name evidence="13" type="ORF">V2H45_07935</name>
</gene>
<evidence type="ECO:0000256" key="6">
    <source>
        <dbReference type="ARBA" id="ARBA00022827"/>
    </source>
</evidence>
<dbReference type="PRINTS" id="PR00406">
    <property type="entry name" value="CYTB5RDTASE"/>
</dbReference>
<comment type="caution">
    <text evidence="13">The sequence shown here is derived from an EMBL/GenBank/DDBJ whole genome shotgun (WGS) entry which is preliminary data.</text>
</comment>
<dbReference type="Gene3D" id="3.10.20.30">
    <property type="match status" value="1"/>
</dbReference>
<proteinExistence type="predicted"/>
<dbReference type="PROSITE" id="PS51085">
    <property type="entry name" value="2FE2S_FER_2"/>
    <property type="match status" value="1"/>
</dbReference>
<feature type="domain" description="2Fe-2S ferredoxin-type" evidence="11">
    <location>
        <begin position="464"/>
        <end position="552"/>
    </location>
</feature>
<name>A0AAW9Q1C6_9CYAN</name>
<dbReference type="CDD" id="cd06215">
    <property type="entry name" value="FNR_iron_sulfur_binding_1"/>
    <property type="match status" value="1"/>
</dbReference>
<dbReference type="Pfam" id="PF00111">
    <property type="entry name" value="Fer2"/>
    <property type="match status" value="1"/>
</dbReference>
<dbReference type="SUPFAM" id="SSF54292">
    <property type="entry name" value="2Fe-2S ferredoxin-like"/>
    <property type="match status" value="1"/>
</dbReference>
<keyword evidence="6" id="KW-0274">FAD</keyword>
<dbReference type="InterPro" id="IPR001709">
    <property type="entry name" value="Flavoprot_Pyr_Nucl_cyt_Rdtase"/>
</dbReference>
<dbReference type="PANTHER" id="PTHR47354:SF6">
    <property type="entry name" value="NADH OXIDOREDUCTASE HCR"/>
    <property type="match status" value="1"/>
</dbReference>
<dbReference type="Pfam" id="PF00175">
    <property type="entry name" value="NAD_binding_1"/>
    <property type="match status" value="1"/>
</dbReference>
<evidence type="ECO:0000256" key="9">
    <source>
        <dbReference type="ARBA" id="ARBA00023014"/>
    </source>
</evidence>
<dbReference type="InterPro" id="IPR036010">
    <property type="entry name" value="2Fe-2S_ferredoxin-like_sf"/>
</dbReference>
<evidence type="ECO:0000256" key="5">
    <source>
        <dbReference type="ARBA" id="ARBA00022723"/>
    </source>
</evidence>
<organism evidence="13 14">
    <name type="scientific">Tumidithrix elongata BACA0141</name>
    <dbReference type="NCBI Taxonomy" id="2716417"/>
    <lineage>
        <taxon>Bacteria</taxon>
        <taxon>Bacillati</taxon>
        <taxon>Cyanobacteriota</taxon>
        <taxon>Cyanophyceae</taxon>
        <taxon>Pseudanabaenales</taxon>
        <taxon>Pseudanabaenaceae</taxon>
        <taxon>Tumidithrix</taxon>
        <taxon>Tumidithrix elongata</taxon>
    </lineage>
</organism>
<keyword evidence="4" id="KW-0001">2Fe-2S</keyword>
<keyword evidence="5" id="KW-0479">Metal-binding</keyword>
<dbReference type="EMBL" id="JAZBJZ010000023">
    <property type="protein sequence ID" value="MEE3716671.1"/>
    <property type="molecule type" value="Genomic_DNA"/>
</dbReference>
<keyword evidence="3" id="KW-0285">Flavoprotein</keyword>
<evidence type="ECO:0000259" key="10">
    <source>
        <dbReference type="PROSITE" id="PS50006"/>
    </source>
</evidence>
<dbReference type="InterPro" id="IPR039261">
    <property type="entry name" value="FNR_nucleotide-bd"/>
</dbReference>
<dbReference type="CDD" id="cd00207">
    <property type="entry name" value="fer2"/>
    <property type="match status" value="1"/>
</dbReference>
<dbReference type="InterPro" id="IPR001041">
    <property type="entry name" value="2Fe-2S_ferredoxin-type"/>
</dbReference>
<dbReference type="PROSITE" id="PS51384">
    <property type="entry name" value="FAD_FR"/>
    <property type="match status" value="1"/>
</dbReference>
<dbReference type="GO" id="GO:0046872">
    <property type="term" value="F:metal ion binding"/>
    <property type="evidence" value="ECO:0007669"/>
    <property type="project" value="UniProtKB-KW"/>
</dbReference>
<dbReference type="InterPro" id="IPR000253">
    <property type="entry name" value="FHA_dom"/>
</dbReference>
<dbReference type="PRINTS" id="PR00371">
    <property type="entry name" value="FPNCR"/>
</dbReference>
<evidence type="ECO:0000256" key="8">
    <source>
        <dbReference type="ARBA" id="ARBA00023004"/>
    </source>
</evidence>
<dbReference type="Pfam" id="PF00970">
    <property type="entry name" value="FAD_binding_6"/>
    <property type="match status" value="1"/>
</dbReference>
<dbReference type="RefSeq" id="WP_330483101.1">
    <property type="nucleotide sequence ID" value="NZ_JAZBJZ010000023.1"/>
</dbReference>
<evidence type="ECO:0000256" key="2">
    <source>
        <dbReference type="ARBA" id="ARBA00013903"/>
    </source>
</evidence>
<dbReference type="Proteomes" id="UP001333818">
    <property type="component" value="Unassembled WGS sequence"/>
</dbReference>
<dbReference type="InterPro" id="IPR017938">
    <property type="entry name" value="Riboflavin_synthase-like_b-brl"/>
</dbReference>
<dbReference type="InterPro" id="IPR012675">
    <property type="entry name" value="Beta-grasp_dom_sf"/>
</dbReference>
<evidence type="ECO:0000256" key="1">
    <source>
        <dbReference type="ARBA" id="ARBA00001974"/>
    </source>
</evidence>
<dbReference type="InterPro" id="IPR017927">
    <property type="entry name" value="FAD-bd_FR_type"/>
</dbReference>
<evidence type="ECO:0000256" key="4">
    <source>
        <dbReference type="ARBA" id="ARBA00022714"/>
    </source>
</evidence>
<dbReference type="PROSITE" id="PS00197">
    <property type="entry name" value="2FE2S_FER_1"/>
    <property type="match status" value="1"/>
</dbReference>
<evidence type="ECO:0000256" key="3">
    <source>
        <dbReference type="ARBA" id="ARBA00022630"/>
    </source>
</evidence>
<accession>A0AAW9Q1C6</accession>
<dbReference type="Gene3D" id="2.60.200.20">
    <property type="match status" value="1"/>
</dbReference>
<dbReference type="SUPFAM" id="SSF52343">
    <property type="entry name" value="Ferredoxin reductase-like, C-terminal NADP-linked domain"/>
    <property type="match status" value="1"/>
</dbReference>
<keyword evidence="7" id="KW-0560">Oxidoreductase</keyword>
<evidence type="ECO:0000259" key="11">
    <source>
        <dbReference type="PROSITE" id="PS51085"/>
    </source>
</evidence>
<protein>
    <recommendedName>
        <fullName evidence="2">Ferredoxin--NADP reductase</fullName>
    </recommendedName>
</protein>
<dbReference type="SUPFAM" id="SSF49879">
    <property type="entry name" value="SMAD/FHA domain"/>
    <property type="match status" value="1"/>
</dbReference>
<dbReference type="SMART" id="SM00240">
    <property type="entry name" value="FHA"/>
    <property type="match status" value="1"/>
</dbReference>
<dbReference type="InterPro" id="IPR008333">
    <property type="entry name" value="Cbr1-like_FAD-bd_dom"/>
</dbReference>
<evidence type="ECO:0000313" key="13">
    <source>
        <dbReference type="EMBL" id="MEE3716671.1"/>
    </source>
</evidence>
<evidence type="ECO:0000256" key="7">
    <source>
        <dbReference type="ARBA" id="ARBA00023002"/>
    </source>
</evidence>
<dbReference type="InterPro" id="IPR050415">
    <property type="entry name" value="MRET"/>
</dbReference>
<keyword evidence="9" id="KW-0411">Iron-sulfur</keyword>
<dbReference type="Gene3D" id="2.40.30.10">
    <property type="entry name" value="Translation factors"/>
    <property type="match status" value="1"/>
</dbReference>
<dbReference type="GO" id="GO:0051537">
    <property type="term" value="F:2 iron, 2 sulfur cluster binding"/>
    <property type="evidence" value="ECO:0007669"/>
    <property type="project" value="UniProtKB-KW"/>
</dbReference>
<keyword evidence="14" id="KW-1185">Reference proteome</keyword>
<feature type="domain" description="FAD-binding FR-type" evidence="12">
    <location>
        <begin position="152"/>
        <end position="264"/>
    </location>
</feature>
<evidence type="ECO:0000313" key="14">
    <source>
        <dbReference type="Proteomes" id="UP001333818"/>
    </source>
</evidence>
<sequence>MLKVKLYNAQTPKDRKSLDLAPEQMTGSECIVGRSSTCGIVLNSPEVSRMHGKIELKNGQYYFTDLASKDGSRLNNQTMLANQPSVLKVGDILRIADFILEIEAIAFVSEEDVTIIDPSRTILAPPLPEPLTPKQYMPVALVDPTQISRWTKGELAVKCVRIIDETHDAKTFSFVTDPPTLFSYKPGQFVTLDLDIDGEQVLRSYSISSTPSRPHTLEITVKRVPAPEKEPNVPRGLVSNWLHDHLTVGSEIKLSGPLGKFTCFANPSQKLLFISAGSGITPMMSMSRWVYDTVSDCNIVFLHSARSKQDIIFHHELELMAARQPNFHLAITTTRNEVGQSWSGLRGRITESMLQMVAADFRDRTVYVCGPDSFMQGTKALLESIGFPMQNYYEESFGGAKKSKKAAPEPTPVEKPVEMPKATVPKAFGIGAFLENLQPMLAPVVNAPMLAATPAAVAVAPPASKIAVVFAKADKEVACDGEESILEIAEQAGVKIRSSCRVGSCGTCKKLKKEGTVKMEDFDPEALEPSEQEAGFILTCIAFPRDRVVMDV</sequence>
<keyword evidence="8" id="KW-0408">Iron</keyword>
<dbReference type="Pfam" id="PF00498">
    <property type="entry name" value="FHA"/>
    <property type="match status" value="1"/>
</dbReference>
<dbReference type="InterPro" id="IPR006058">
    <property type="entry name" value="2Fe2S_fd_BS"/>
</dbReference>
<evidence type="ECO:0000259" key="12">
    <source>
        <dbReference type="PROSITE" id="PS51384"/>
    </source>
</evidence>
<dbReference type="Gene3D" id="3.40.50.80">
    <property type="entry name" value="Nucleotide-binding domain of ferredoxin-NADP reductase (FNR) module"/>
    <property type="match status" value="1"/>
</dbReference>
<dbReference type="GO" id="GO:0016491">
    <property type="term" value="F:oxidoreductase activity"/>
    <property type="evidence" value="ECO:0007669"/>
    <property type="project" value="UniProtKB-KW"/>
</dbReference>
<feature type="domain" description="FHA" evidence="10">
    <location>
        <begin position="30"/>
        <end position="79"/>
    </location>
</feature>
<dbReference type="PANTHER" id="PTHR47354">
    <property type="entry name" value="NADH OXIDOREDUCTASE HCR"/>
    <property type="match status" value="1"/>
</dbReference>
<dbReference type="CDD" id="cd00060">
    <property type="entry name" value="FHA"/>
    <property type="match status" value="1"/>
</dbReference>
<reference evidence="13" key="1">
    <citation type="submission" date="2024-01" db="EMBL/GenBank/DDBJ databases">
        <title>Bank of Algae and Cyanobacteria of the Azores (BACA) strain genomes.</title>
        <authorList>
            <person name="Luz R."/>
            <person name="Cordeiro R."/>
            <person name="Fonseca A."/>
            <person name="Goncalves V."/>
        </authorList>
    </citation>
    <scope>NUCLEOTIDE SEQUENCE</scope>
    <source>
        <strain evidence="13">BACA0141</strain>
    </source>
</reference>
<dbReference type="PROSITE" id="PS50006">
    <property type="entry name" value="FHA_DOMAIN"/>
    <property type="match status" value="1"/>
</dbReference>
<dbReference type="AlphaFoldDB" id="A0AAW9Q1C6"/>